<dbReference type="eggNOG" id="COG0784">
    <property type="taxonomic scope" value="Bacteria"/>
</dbReference>
<dbReference type="AlphaFoldDB" id="B0C2K3"/>
<feature type="modified residue" description="4-aspartylphosphate" evidence="15">
    <location>
        <position position="517"/>
    </location>
</feature>
<evidence type="ECO:0000256" key="11">
    <source>
        <dbReference type="ARBA" id="ARBA00022989"/>
    </source>
</evidence>
<dbReference type="PANTHER" id="PTHR43047">
    <property type="entry name" value="TWO-COMPONENT HISTIDINE PROTEIN KINASE"/>
    <property type="match status" value="1"/>
</dbReference>
<keyword evidence="13 17" id="KW-0472">Membrane</keyword>
<organism evidence="20 21">
    <name type="scientific">Acaryochloris marina (strain MBIC 11017)</name>
    <dbReference type="NCBI Taxonomy" id="329726"/>
    <lineage>
        <taxon>Bacteria</taxon>
        <taxon>Bacillati</taxon>
        <taxon>Cyanobacteriota</taxon>
        <taxon>Cyanophyceae</taxon>
        <taxon>Acaryochloridales</taxon>
        <taxon>Acaryochloridaceae</taxon>
        <taxon>Acaryochloris</taxon>
    </lineage>
</organism>
<evidence type="ECO:0000256" key="15">
    <source>
        <dbReference type="PROSITE-ProRule" id="PRU00169"/>
    </source>
</evidence>
<sequence length="684" mass="76640">MRADGIMVAMNGFLCLVCFALAPLRNTGAAALAIGVPTLLISLWLKHRHSGELGTRLYMACGFMIYTALIIHQNGGVTEAHFSAFGLIGVLLYYRDWRTILTATVFIYLHHFVLGYGQTLGWPIYVFADSHFWRMFVSHVLYFLPFVGMMSYLSIWLRREGYENQQDLIALRQAEQELTQFNEVLEKRVEERTFELQAAKLEADRANQAKSEFLANMSHELRTPLNGILGYAQILSRSKTLSAEDKNGVGVILDSGSHLLSLINDVLDLAKIEAGKLELFPTTTSLPSLLQRVVDICQIKATQKGLQFLYKPSQLPEGILADEKLLSQVLINLIGNAIKFTDAGTVTFQIEVHKGSDGQVSLMFKVIDTGRGIAEEDIDKLFEAFEQVGDHHKQSEGTGLGLAISQRIVQLMGGTIHINSKPGDGSEFWFILDFPLVESGEKRQPFRFSQRIIGYQTPHNRQGEIPLTLLVVDDRWENRAVLLNLLEPLGFTVIEAEDGQVGLEQIRRHRPDLIITDLAMPIMDGFEFLQHIREDEDFKATKVIVSSASVSRSDQQMALDQGGDAFLAKPIEASLLFQMITEQLNISWLYEEGERPLASETVPTEIILPSTQVLEELFALSQYGDVFRLKEKLNGLVESDPIYTPFAQPILELTQLFMVEEIAEMLSTQLEEKLALSGASNPTD</sequence>
<dbReference type="InterPro" id="IPR036890">
    <property type="entry name" value="HATPase_C_sf"/>
</dbReference>
<dbReference type="Gene3D" id="3.40.50.2300">
    <property type="match status" value="1"/>
</dbReference>
<dbReference type="InterPro" id="IPR001789">
    <property type="entry name" value="Sig_transdc_resp-reg_receiver"/>
</dbReference>
<keyword evidence="9" id="KW-0418">Kinase</keyword>
<keyword evidence="5 15" id="KW-0597">Phosphoprotein</keyword>
<keyword evidence="10" id="KW-0067">ATP-binding</keyword>
<dbReference type="GO" id="GO:0005524">
    <property type="term" value="F:ATP binding"/>
    <property type="evidence" value="ECO:0007669"/>
    <property type="project" value="UniProtKB-KW"/>
</dbReference>
<evidence type="ECO:0000256" key="17">
    <source>
        <dbReference type="SAM" id="Phobius"/>
    </source>
</evidence>
<evidence type="ECO:0000256" key="4">
    <source>
        <dbReference type="ARBA" id="ARBA00012438"/>
    </source>
</evidence>
<evidence type="ECO:0000256" key="2">
    <source>
        <dbReference type="ARBA" id="ARBA00004370"/>
    </source>
</evidence>
<accession>B0C2K3</accession>
<evidence type="ECO:0000256" key="10">
    <source>
        <dbReference type="ARBA" id="ARBA00022840"/>
    </source>
</evidence>
<dbReference type="InterPro" id="IPR003594">
    <property type="entry name" value="HATPase_dom"/>
</dbReference>
<dbReference type="eggNOG" id="COG2205">
    <property type="taxonomic scope" value="Bacteria"/>
</dbReference>
<reference evidence="20 21" key="1">
    <citation type="journal article" date="2008" name="Proc. Natl. Acad. Sci. U.S.A.">
        <title>Niche adaptation and genome expansion in the chlorophyll d-producing cyanobacterium Acaryochloris marina.</title>
        <authorList>
            <person name="Swingley W.D."/>
            <person name="Chen M."/>
            <person name="Cheung P.C."/>
            <person name="Conrad A.L."/>
            <person name="Dejesa L.C."/>
            <person name="Hao J."/>
            <person name="Honchak B.M."/>
            <person name="Karbach L.E."/>
            <person name="Kurdoglu A."/>
            <person name="Lahiri S."/>
            <person name="Mastrian S.D."/>
            <person name="Miyashita H."/>
            <person name="Page L."/>
            <person name="Ramakrishna P."/>
            <person name="Satoh S."/>
            <person name="Sattley W.M."/>
            <person name="Shimada Y."/>
            <person name="Taylor H.L."/>
            <person name="Tomo T."/>
            <person name="Tsuchiya T."/>
            <person name="Wang Z.T."/>
            <person name="Raymond J."/>
            <person name="Mimuro M."/>
            <person name="Blankenship R.E."/>
            <person name="Touchman J.W."/>
        </authorList>
    </citation>
    <scope>NUCLEOTIDE SEQUENCE [LARGE SCALE GENOMIC DNA]</scope>
    <source>
        <strain evidence="21">MBIC 11017</strain>
    </source>
</reference>
<evidence type="ECO:0000256" key="16">
    <source>
        <dbReference type="SAM" id="Coils"/>
    </source>
</evidence>
<feature type="transmembrane region" description="Helical" evidence="17">
    <location>
        <begin position="53"/>
        <end position="71"/>
    </location>
</feature>
<feature type="transmembrane region" description="Helical" evidence="17">
    <location>
        <begin position="140"/>
        <end position="157"/>
    </location>
</feature>
<dbReference type="EC" id="2.7.13.3" evidence="4"/>
<keyword evidence="11 17" id="KW-1133">Transmembrane helix</keyword>
<evidence type="ECO:0000313" key="21">
    <source>
        <dbReference type="Proteomes" id="UP000000268"/>
    </source>
</evidence>
<dbReference type="FunFam" id="3.30.565.10:FF:000010">
    <property type="entry name" value="Sensor histidine kinase RcsC"/>
    <property type="match status" value="1"/>
</dbReference>
<dbReference type="CDD" id="cd00082">
    <property type="entry name" value="HisKA"/>
    <property type="match status" value="1"/>
</dbReference>
<evidence type="ECO:0000313" key="20">
    <source>
        <dbReference type="EMBL" id="ABW29793.1"/>
    </source>
</evidence>
<dbReference type="Proteomes" id="UP000000268">
    <property type="component" value="Chromosome"/>
</dbReference>
<gene>
    <name evidence="20" type="ordered locus">AM1_4822</name>
</gene>
<evidence type="ECO:0000256" key="13">
    <source>
        <dbReference type="ARBA" id="ARBA00023136"/>
    </source>
</evidence>
<evidence type="ECO:0000256" key="3">
    <source>
        <dbReference type="ARBA" id="ARBA00006402"/>
    </source>
</evidence>
<dbReference type="SMART" id="SM00388">
    <property type="entry name" value="HisKA"/>
    <property type="match status" value="1"/>
</dbReference>
<keyword evidence="8" id="KW-0547">Nucleotide-binding</keyword>
<name>B0C2K3_ACAM1</name>
<dbReference type="Pfam" id="PF02518">
    <property type="entry name" value="HATPase_c"/>
    <property type="match status" value="1"/>
</dbReference>
<evidence type="ECO:0000256" key="12">
    <source>
        <dbReference type="ARBA" id="ARBA00023012"/>
    </source>
</evidence>
<dbReference type="FunFam" id="1.10.287.130:FF:000004">
    <property type="entry name" value="Ethylene receptor 1"/>
    <property type="match status" value="1"/>
</dbReference>
<dbReference type="Pfam" id="PF00512">
    <property type="entry name" value="HisKA"/>
    <property type="match status" value="1"/>
</dbReference>
<dbReference type="SUPFAM" id="SSF47384">
    <property type="entry name" value="Homodimeric domain of signal transducing histidine kinase"/>
    <property type="match status" value="1"/>
</dbReference>
<feature type="domain" description="Histidine kinase" evidence="18">
    <location>
        <begin position="216"/>
        <end position="436"/>
    </location>
</feature>
<dbReference type="SUPFAM" id="SSF55874">
    <property type="entry name" value="ATPase domain of HSP90 chaperone/DNA topoisomerase II/histidine kinase"/>
    <property type="match status" value="1"/>
</dbReference>
<comment type="subcellular location">
    <subcellularLocation>
        <location evidence="2">Membrane</location>
    </subcellularLocation>
</comment>
<dbReference type="InterPro" id="IPR003661">
    <property type="entry name" value="HisK_dim/P_dom"/>
</dbReference>
<protein>
    <recommendedName>
        <fullName evidence="14">Circadian input-output histidine kinase CikA</fullName>
        <ecNumber evidence="4">2.7.13.3</ecNumber>
    </recommendedName>
</protein>
<dbReference type="PROSITE" id="PS50110">
    <property type="entry name" value="RESPONSE_REGULATORY"/>
    <property type="match status" value="1"/>
</dbReference>
<evidence type="ECO:0000256" key="9">
    <source>
        <dbReference type="ARBA" id="ARBA00022777"/>
    </source>
</evidence>
<dbReference type="HOGENOM" id="CLU_000445_114_15_3"/>
<dbReference type="Pfam" id="PF00072">
    <property type="entry name" value="Response_reg"/>
    <property type="match status" value="1"/>
</dbReference>
<dbReference type="InterPro" id="IPR004358">
    <property type="entry name" value="Sig_transdc_His_kin-like_C"/>
</dbReference>
<dbReference type="GO" id="GO:0016020">
    <property type="term" value="C:membrane"/>
    <property type="evidence" value="ECO:0007669"/>
    <property type="project" value="UniProtKB-SubCell"/>
</dbReference>
<evidence type="ECO:0000256" key="6">
    <source>
        <dbReference type="ARBA" id="ARBA00022679"/>
    </source>
</evidence>
<dbReference type="PROSITE" id="PS50109">
    <property type="entry name" value="HIS_KIN"/>
    <property type="match status" value="1"/>
</dbReference>
<proteinExistence type="inferred from homology"/>
<comment type="similarity">
    <text evidence="3">In the N-terminal section; belongs to the phytochrome family.</text>
</comment>
<dbReference type="EMBL" id="CP000828">
    <property type="protein sequence ID" value="ABW29793.1"/>
    <property type="molecule type" value="Genomic_DNA"/>
</dbReference>
<dbReference type="SMART" id="SM00448">
    <property type="entry name" value="REC"/>
    <property type="match status" value="1"/>
</dbReference>
<keyword evidence="7 17" id="KW-0812">Transmembrane</keyword>
<dbReference type="InterPro" id="IPR005467">
    <property type="entry name" value="His_kinase_dom"/>
</dbReference>
<dbReference type="KEGG" id="amr:AM1_4822"/>
<evidence type="ECO:0000259" key="18">
    <source>
        <dbReference type="PROSITE" id="PS50109"/>
    </source>
</evidence>
<dbReference type="InterPro" id="IPR036097">
    <property type="entry name" value="HisK_dim/P_sf"/>
</dbReference>
<comment type="catalytic activity">
    <reaction evidence="1">
        <text>ATP + protein L-histidine = ADP + protein N-phospho-L-histidine.</text>
        <dbReference type="EC" id="2.7.13.3"/>
    </reaction>
</comment>
<feature type="coiled-coil region" evidence="16">
    <location>
        <begin position="171"/>
        <end position="216"/>
    </location>
</feature>
<keyword evidence="21" id="KW-1185">Reference proteome</keyword>
<dbReference type="Gene3D" id="1.10.287.130">
    <property type="match status" value="1"/>
</dbReference>
<dbReference type="SMART" id="SM00387">
    <property type="entry name" value="HATPase_c"/>
    <property type="match status" value="1"/>
</dbReference>
<evidence type="ECO:0000256" key="7">
    <source>
        <dbReference type="ARBA" id="ARBA00022692"/>
    </source>
</evidence>
<evidence type="ECO:0000256" key="14">
    <source>
        <dbReference type="ARBA" id="ARBA00074306"/>
    </source>
</evidence>
<dbReference type="CDD" id="cd17546">
    <property type="entry name" value="REC_hyHK_CKI1_RcsC-like"/>
    <property type="match status" value="1"/>
</dbReference>
<evidence type="ECO:0000259" key="19">
    <source>
        <dbReference type="PROSITE" id="PS50110"/>
    </source>
</evidence>
<dbReference type="PRINTS" id="PR00344">
    <property type="entry name" value="BCTRLSENSOR"/>
</dbReference>
<dbReference type="Gene3D" id="3.30.565.10">
    <property type="entry name" value="Histidine kinase-like ATPase, C-terminal domain"/>
    <property type="match status" value="1"/>
</dbReference>
<feature type="transmembrane region" description="Helical" evidence="17">
    <location>
        <begin position="106"/>
        <end position="128"/>
    </location>
</feature>
<keyword evidence="12" id="KW-0902">Two-component regulatory system</keyword>
<evidence type="ECO:0000256" key="8">
    <source>
        <dbReference type="ARBA" id="ARBA00022741"/>
    </source>
</evidence>
<dbReference type="GO" id="GO:0000155">
    <property type="term" value="F:phosphorelay sensor kinase activity"/>
    <property type="evidence" value="ECO:0007669"/>
    <property type="project" value="InterPro"/>
</dbReference>
<keyword evidence="6" id="KW-0808">Transferase</keyword>
<dbReference type="CDD" id="cd16922">
    <property type="entry name" value="HATPase_EvgS-ArcB-TorS-like"/>
    <property type="match status" value="1"/>
</dbReference>
<evidence type="ECO:0000256" key="1">
    <source>
        <dbReference type="ARBA" id="ARBA00000085"/>
    </source>
</evidence>
<feature type="domain" description="Response regulatory" evidence="19">
    <location>
        <begin position="468"/>
        <end position="584"/>
    </location>
</feature>
<dbReference type="STRING" id="329726.AM1_4822"/>
<dbReference type="InterPro" id="IPR011006">
    <property type="entry name" value="CheY-like_superfamily"/>
</dbReference>
<dbReference type="SUPFAM" id="SSF52172">
    <property type="entry name" value="CheY-like"/>
    <property type="match status" value="1"/>
</dbReference>
<evidence type="ECO:0000256" key="5">
    <source>
        <dbReference type="ARBA" id="ARBA00022553"/>
    </source>
</evidence>
<keyword evidence="16" id="KW-0175">Coiled coil</keyword>